<sequence>MAANVKILEFGYGIIQTIKNEHLANLISKKVQPPHFARLDSSTVVKYFRQSVSVPDEEQLLQNATPMPKVHIRA</sequence>
<organism evidence="1">
    <name type="scientific">Medicago truncatula</name>
    <name type="common">Barrel medic</name>
    <name type="synonym">Medicago tribuloides</name>
    <dbReference type="NCBI Taxonomy" id="3880"/>
    <lineage>
        <taxon>Eukaryota</taxon>
        <taxon>Viridiplantae</taxon>
        <taxon>Streptophyta</taxon>
        <taxon>Embryophyta</taxon>
        <taxon>Tracheophyta</taxon>
        <taxon>Spermatophyta</taxon>
        <taxon>Magnoliopsida</taxon>
        <taxon>eudicotyledons</taxon>
        <taxon>Gunneridae</taxon>
        <taxon>Pentapetalae</taxon>
        <taxon>rosids</taxon>
        <taxon>fabids</taxon>
        <taxon>Fabales</taxon>
        <taxon>Fabaceae</taxon>
        <taxon>Papilionoideae</taxon>
        <taxon>50 kb inversion clade</taxon>
        <taxon>NPAAA clade</taxon>
        <taxon>Hologalegina</taxon>
        <taxon>IRL clade</taxon>
        <taxon>Trifolieae</taxon>
        <taxon>Medicago</taxon>
    </lineage>
</organism>
<dbReference type="EMBL" id="AC155883">
    <property type="protein sequence ID" value="ABD33113.1"/>
    <property type="molecule type" value="Genomic_DNA"/>
</dbReference>
<gene>
    <name evidence="1" type="ORF">MtrDRAFT_AC155883g22v2</name>
</gene>
<proteinExistence type="predicted"/>
<reference evidence="1" key="2">
    <citation type="submission" date="2007-04" db="EMBL/GenBank/DDBJ databases">
        <authorList>
            <consortium name="The International Medicago Genome Annotation Group"/>
        </authorList>
    </citation>
    <scope>NUCLEOTIDE SEQUENCE</scope>
</reference>
<dbReference type="AlphaFoldDB" id="Q2HS73"/>
<evidence type="ECO:0000313" key="1">
    <source>
        <dbReference type="EMBL" id="ABD33113.1"/>
    </source>
</evidence>
<keyword evidence="1" id="KW-0195">Cyclin</keyword>
<reference evidence="1" key="1">
    <citation type="submission" date="2005-02" db="EMBL/GenBank/DDBJ databases">
        <authorList>
            <person name="Town C.D."/>
        </authorList>
    </citation>
    <scope>NUCLEOTIDE SEQUENCE</scope>
</reference>
<protein>
    <submittedName>
        <fullName evidence="1">Cyclin-like F-box; Agenet, putative</fullName>
    </submittedName>
</protein>
<name>Q2HS73_MEDTR</name>
<accession>Q2HS73</accession>